<keyword evidence="5 10" id="KW-0472">Membrane</keyword>
<evidence type="ECO:0000256" key="8">
    <source>
        <dbReference type="ARBA" id="ARBA00035585"/>
    </source>
</evidence>
<dbReference type="RefSeq" id="WP_145743484.1">
    <property type="nucleotide sequence ID" value="NZ_VIWX01000005.1"/>
</dbReference>
<dbReference type="GO" id="GO:0005886">
    <property type="term" value="C:plasma membrane"/>
    <property type="evidence" value="ECO:0007669"/>
    <property type="project" value="UniProtKB-SubCell"/>
</dbReference>
<keyword evidence="10" id="KW-0813">Transport</keyword>
<reference evidence="11 12" key="1">
    <citation type="submission" date="2019-06" db="EMBL/GenBank/DDBJ databases">
        <title>Sequencing the genomes of 1000 actinobacteria strains.</title>
        <authorList>
            <person name="Klenk H.-P."/>
        </authorList>
    </citation>
    <scope>NUCLEOTIDE SEQUENCE [LARGE SCALE GENOMIC DNA]</scope>
    <source>
        <strain evidence="11 12">DSM 46699</strain>
    </source>
</reference>
<evidence type="ECO:0000313" key="12">
    <source>
        <dbReference type="Proteomes" id="UP000316184"/>
    </source>
</evidence>
<evidence type="ECO:0000256" key="10">
    <source>
        <dbReference type="HAMAP-Rule" id="MF_00454"/>
    </source>
</evidence>
<proteinExistence type="inferred from homology"/>
<keyword evidence="3 10" id="KW-0812">Transmembrane</keyword>
<dbReference type="PANTHER" id="PTHR28259">
    <property type="entry name" value="FLUORIDE EXPORT PROTEIN 1-RELATED"/>
    <property type="match status" value="1"/>
</dbReference>
<comment type="function">
    <text evidence="9 10">Fluoride-specific ion channel. Important for reducing fluoride concentration in the cell, thus reducing its toxicity.</text>
</comment>
<dbReference type="OrthoDB" id="4408652at2"/>
<dbReference type="InterPro" id="IPR003691">
    <property type="entry name" value="FluC"/>
</dbReference>
<protein>
    <recommendedName>
        <fullName evidence="10">Fluoride-specific ion channel FluC</fullName>
    </recommendedName>
</protein>
<name>A0A561U2K3_9PSEU</name>
<feature type="transmembrane region" description="Helical" evidence="10">
    <location>
        <begin position="95"/>
        <end position="113"/>
    </location>
</feature>
<keyword evidence="12" id="KW-1185">Reference proteome</keyword>
<organism evidence="11 12">
    <name type="scientific">Saccharopolyspora dendranthemae</name>
    <dbReference type="NCBI Taxonomy" id="1181886"/>
    <lineage>
        <taxon>Bacteria</taxon>
        <taxon>Bacillati</taxon>
        <taxon>Actinomycetota</taxon>
        <taxon>Actinomycetes</taxon>
        <taxon>Pseudonocardiales</taxon>
        <taxon>Pseudonocardiaceae</taxon>
        <taxon>Saccharopolyspora</taxon>
    </lineage>
</organism>
<sequence>MSSEHPVPPVDADGDIGVPEQRRELREHPAVVLVAIACGGALGALARNGLNSLFPHEPGGMPWATLGVNASGCLLMGVLMVLISDVWPGQRLLRPFLGVGVLGGYTTFSTYVVDVQQAVAAGKPQVALIYLGSTVLVAMLAVFAGSVLMTALLKARGRRS</sequence>
<dbReference type="Pfam" id="PF02537">
    <property type="entry name" value="CRCB"/>
    <property type="match status" value="1"/>
</dbReference>
<feature type="binding site" evidence="10">
    <location>
        <position position="103"/>
    </location>
    <ligand>
        <name>Na(+)</name>
        <dbReference type="ChEBI" id="CHEBI:29101"/>
        <note>structural</note>
    </ligand>
</feature>
<feature type="transmembrane region" description="Helical" evidence="10">
    <location>
        <begin position="62"/>
        <end position="83"/>
    </location>
</feature>
<feature type="transmembrane region" description="Helical" evidence="10">
    <location>
        <begin position="128"/>
        <end position="153"/>
    </location>
</feature>
<keyword evidence="10" id="KW-0479">Metal-binding</keyword>
<dbReference type="Proteomes" id="UP000316184">
    <property type="component" value="Unassembled WGS sequence"/>
</dbReference>
<dbReference type="GO" id="GO:0140114">
    <property type="term" value="P:cellular detoxification of fluoride"/>
    <property type="evidence" value="ECO:0007669"/>
    <property type="project" value="UniProtKB-UniRule"/>
</dbReference>
<gene>
    <name evidence="10" type="primary">fluC</name>
    <name evidence="10" type="synonym">crcB</name>
    <name evidence="11" type="ORF">FHU35_15445</name>
</gene>
<dbReference type="GO" id="GO:0046872">
    <property type="term" value="F:metal ion binding"/>
    <property type="evidence" value="ECO:0007669"/>
    <property type="project" value="UniProtKB-KW"/>
</dbReference>
<evidence type="ECO:0000256" key="6">
    <source>
        <dbReference type="ARBA" id="ARBA00023303"/>
    </source>
</evidence>
<comment type="catalytic activity">
    <reaction evidence="8">
        <text>fluoride(in) = fluoride(out)</text>
        <dbReference type="Rhea" id="RHEA:76159"/>
        <dbReference type="ChEBI" id="CHEBI:17051"/>
    </reaction>
    <physiologicalReaction direction="left-to-right" evidence="8">
        <dbReference type="Rhea" id="RHEA:76160"/>
    </physiologicalReaction>
</comment>
<evidence type="ECO:0000256" key="2">
    <source>
        <dbReference type="ARBA" id="ARBA00022475"/>
    </source>
</evidence>
<dbReference type="EMBL" id="VIWX01000005">
    <property type="protein sequence ID" value="TWF93592.1"/>
    <property type="molecule type" value="Genomic_DNA"/>
</dbReference>
<keyword evidence="2 10" id="KW-1003">Cell membrane</keyword>
<evidence type="ECO:0000313" key="11">
    <source>
        <dbReference type="EMBL" id="TWF93592.1"/>
    </source>
</evidence>
<accession>A0A561U2K3</accession>
<feature type="binding site" evidence="10">
    <location>
        <position position="106"/>
    </location>
    <ligand>
        <name>Na(+)</name>
        <dbReference type="ChEBI" id="CHEBI:29101"/>
        <note>structural</note>
    </ligand>
</feature>
<comment type="activity regulation">
    <text evidence="10">Na(+) is not transported, but it plays an essential structural role and its presence is essential for fluoride channel function.</text>
</comment>
<keyword evidence="6 10" id="KW-0407">Ion channel</keyword>
<keyword evidence="4 10" id="KW-1133">Transmembrane helix</keyword>
<evidence type="ECO:0000256" key="9">
    <source>
        <dbReference type="ARBA" id="ARBA00049940"/>
    </source>
</evidence>
<dbReference type="GO" id="GO:0062054">
    <property type="term" value="F:fluoride channel activity"/>
    <property type="evidence" value="ECO:0007669"/>
    <property type="project" value="UniProtKB-UniRule"/>
</dbReference>
<comment type="caution">
    <text evidence="11">The sequence shown here is derived from an EMBL/GenBank/DDBJ whole genome shotgun (WGS) entry which is preliminary data.</text>
</comment>
<dbReference type="HAMAP" id="MF_00454">
    <property type="entry name" value="FluC"/>
    <property type="match status" value="1"/>
</dbReference>
<evidence type="ECO:0000256" key="3">
    <source>
        <dbReference type="ARBA" id="ARBA00022692"/>
    </source>
</evidence>
<feature type="transmembrane region" description="Helical" evidence="10">
    <location>
        <begin position="30"/>
        <end position="50"/>
    </location>
</feature>
<comment type="subcellular location">
    <subcellularLocation>
        <location evidence="1 10">Cell membrane</location>
        <topology evidence="1 10">Multi-pass membrane protein</topology>
    </subcellularLocation>
</comment>
<evidence type="ECO:0000256" key="4">
    <source>
        <dbReference type="ARBA" id="ARBA00022989"/>
    </source>
</evidence>
<evidence type="ECO:0000256" key="7">
    <source>
        <dbReference type="ARBA" id="ARBA00035120"/>
    </source>
</evidence>
<keyword evidence="10" id="KW-0406">Ion transport</keyword>
<comment type="similarity">
    <text evidence="7 10">Belongs to the fluoride channel Fluc/FEX (TC 1.A.43) family.</text>
</comment>
<keyword evidence="10" id="KW-0915">Sodium</keyword>
<dbReference type="AlphaFoldDB" id="A0A561U2K3"/>
<dbReference type="PANTHER" id="PTHR28259:SF1">
    <property type="entry name" value="FLUORIDE EXPORT PROTEIN 1-RELATED"/>
    <property type="match status" value="1"/>
</dbReference>
<evidence type="ECO:0000256" key="1">
    <source>
        <dbReference type="ARBA" id="ARBA00004651"/>
    </source>
</evidence>
<evidence type="ECO:0000256" key="5">
    <source>
        <dbReference type="ARBA" id="ARBA00023136"/>
    </source>
</evidence>